<evidence type="ECO:0000313" key="15">
    <source>
        <dbReference type="Proteomes" id="UP000030854"/>
    </source>
</evidence>
<evidence type="ECO:0000256" key="12">
    <source>
        <dbReference type="SAM" id="MobiDB-lite"/>
    </source>
</evidence>
<dbReference type="GO" id="GO:0005794">
    <property type="term" value="C:Golgi apparatus"/>
    <property type="evidence" value="ECO:0007669"/>
    <property type="project" value="TreeGrafter"/>
</dbReference>
<proteinExistence type="inferred from homology"/>
<dbReference type="OMA" id="SFYTKDV"/>
<evidence type="ECO:0000256" key="1">
    <source>
        <dbReference type="ARBA" id="ARBA00004141"/>
    </source>
</evidence>
<reference evidence="14 15" key="1">
    <citation type="journal article" date="2014" name="BMC Genomics">
        <title>Adaptive genomic structural variation in the grape powdery mildew pathogen, Erysiphe necator.</title>
        <authorList>
            <person name="Jones L."/>
            <person name="Riaz S."/>
            <person name="Morales-Cruz A."/>
            <person name="Amrine K.C."/>
            <person name="McGuire B."/>
            <person name="Gubler W.D."/>
            <person name="Walker M.A."/>
            <person name="Cantu D."/>
        </authorList>
    </citation>
    <scope>NUCLEOTIDE SEQUENCE [LARGE SCALE GENOMIC DNA]</scope>
    <source>
        <strain evidence="15">c</strain>
    </source>
</reference>
<accession>A0A0B1P2N5</accession>
<keyword evidence="3 11" id="KW-0812">Transmembrane</keyword>
<feature type="transmembrane region" description="Helical" evidence="11">
    <location>
        <begin position="176"/>
        <end position="198"/>
    </location>
</feature>
<keyword evidence="15" id="KW-1185">Reference proteome</keyword>
<comment type="similarity">
    <text evidence="9">Belongs to the DHHC palmitoyltransferase family. PFA5 subfamily.</text>
</comment>
<comment type="caution">
    <text evidence="14">The sequence shown here is derived from an EMBL/GenBank/DDBJ whole genome shotgun (WGS) entry which is preliminary data.</text>
</comment>
<evidence type="ECO:0000256" key="6">
    <source>
        <dbReference type="ARBA" id="ARBA00023139"/>
    </source>
</evidence>
<keyword evidence="8 11" id="KW-0012">Acyltransferase</keyword>
<dbReference type="Pfam" id="PF01529">
    <property type="entry name" value="DHHC"/>
    <property type="match status" value="1"/>
</dbReference>
<keyword evidence="4 11" id="KW-1133">Transmembrane helix</keyword>
<evidence type="ECO:0000256" key="10">
    <source>
        <dbReference type="ARBA" id="ARBA00048048"/>
    </source>
</evidence>
<feature type="compositionally biased region" description="Polar residues" evidence="12">
    <location>
        <begin position="89"/>
        <end position="100"/>
    </location>
</feature>
<evidence type="ECO:0000256" key="4">
    <source>
        <dbReference type="ARBA" id="ARBA00022989"/>
    </source>
</evidence>
<dbReference type="EC" id="2.3.1.225" evidence="11"/>
<evidence type="ECO:0000256" key="2">
    <source>
        <dbReference type="ARBA" id="ARBA00022679"/>
    </source>
</evidence>
<dbReference type="EMBL" id="JNVN01001995">
    <property type="protein sequence ID" value="KHJ32548.1"/>
    <property type="molecule type" value="Genomic_DNA"/>
</dbReference>
<dbReference type="PANTHER" id="PTHR22883:SF23">
    <property type="entry name" value="PALMITOYLTRANSFERASE ZDHHC6"/>
    <property type="match status" value="1"/>
</dbReference>
<dbReference type="AlphaFoldDB" id="A0A0B1P2N5"/>
<evidence type="ECO:0000256" key="7">
    <source>
        <dbReference type="ARBA" id="ARBA00023288"/>
    </source>
</evidence>
<evidence type="ECO:0000256" key="11">
    <source>
        <dbReference type="RuleBase" id="RU079119"/>
    </source>
</evidence>
<dbReference type="STRING" id="52586.A0A0B1P2N5"/>
<comment type="subcellular location">
    <subcellularLocation>
        <location evidence="1">Membrane</location>
        <topology evidence="1">Multi-pass membrane protein</topology>
    </subcellularLocation>
</comment>
<sequence length="489" mass="54041">MFDTRARIAIATLTARLIPLLLILVAGYITYVVVRLLSVNYLLAKKNDKVTAVSILLIYCLLSMVLIASFLRLTYTTYCDPPFVPLGKSQTREPGNSNPGGSYDDKEDNMSSGLQSFYEKSVFISDYTGKPFWCSLCANWKPDRAHHCSQTGRCIKKMDHFCPWVGGPVGESNFKFFIQFTTYGALYCTYVLIVVATITSSRQKNDGEQIETAFIITLGLASTFLLFSGGMSLHGIRLAVTNMTQVERIGAKKRVYNLAAIVPSVENLASENNILQYFGSQSFITYPLVNNIEQLTWPISSLNPSLSQRPLYLDKNQSTSDYSPLPSQLGAFSNNASEGFQTRQQPICSDLINPSSLAGVKNNDLAILNKGNPDLLEKSIRANTSQSEGPNSDSEGTLAKNCLNQTNYRTFVILRTNEGENPWDLGSSLLNWKTVMGNSIIDWILPINRSPCCNHDSPESQFEFGYVVGNLLSSLGLSSSGNLPNHETH</sequence>
<name>A0A0B1P2N5_UNCNE</name>
<comment type="domain">
    <text evidence="11">The DHHC domain is required for palmitoyltransferase activity.</text>
</comment>
<dbReference type="InterPro" id="IPR001594">
    <property type="entry name" value="Palmitoyltrfase_DHHC"/>
</dbReference>
<dbReference type="PROSITE" id="PS50216">
    <property type="entry name" value="DHHC"/>
    <property type="match status" value="1"/>
</dbReference>
<keyword evidence="5 11" id="KW-0472">Membrane</keyword>
<feature type="domain" description="Palmitoyltransferase DHHC" evidence="13">
    <location>
        <begin position="133"/>
        <end position="249"/>
    </location>
</feature>
<feature type="transmembrane region" description="Helical" evidence="11">
    <location>
        <begin position="210"/>
        <end position="233"/>
    </location>
</feature>
<keyword evidence="2 11" id="KW-0808">Transferase</keyword>
<evidence type="ECO:0000256" key="5">
    <source>
        <dbReference type="ARBA" id="ARBA00023136"/>
    </source>
</evidence>
<evidence type="ECO:0000256" key="3">
    <source>
        <dbReference type="ARBA" id="ARBA00022692"/>
    </source>
</evidence>
<dbReference type="GO" id="GO:0005783">
    <property type="term" value="C:endoplasmic reticulum"/>
    <property type="evidence" value="ECO:0007669"/>
    <property type="project" value="TreeGrafter"/>
</dbReference>
<dbReference type="InterPro" id="IPR039859">
    <property type="entry name" value="PFA4/ZDH16/20/ERF2-like"/>
</dbReference>
<evidence type="ECO:0000256" key="8">
    <source>
        <dbReference type="ARBA" id="ARBA00023315"/>
    </source>
</evidence>
<organism evidence="14 15">
    <name type="scientific">Uncinula necator</name>
    <name type="common">Grape powdery mildew</name>
    <dbReference type="NCBI Taxonomy" id="52586"/>
    <lineage>
        <taxon>Eukaryota</taxon>
        <taxon>Fungi</taxon>
        <taxon>Dikarya</taxon>
        <taxon>Ascomycota</taxon>
        <taxon>Pezizomycotina</taxon>
        <taxon>Leotiomycetes</taxon>
        <taxon>Erysiphales</taxon>
        <taxon>Erysiphaceae</taxon>
        <taxon>Erysiphe</taxon>
    </lineage>
</organism>
<dbReference type="HOGENOM" id="CLU_034009_0_0_1"/>
<dbReference type="Proteomes" id="UP000030854">
    <property type="component" value="Unassembled WGS sequence"/>
</dbReference>
<dbReference type="GO" id="GO:0006612">
    <property type="term" value="P:protein targeting to membrane"/>
    <property type="evidence" value="ECO:0007669"/>
    <property type="project" value="TreeGrafter"/>
</dbReference>
<evidence type="ECO:0000313" key="14">
    <source>
        <dbReference type="EMBL" id="KHJ32548.1"/>
    </source>
</evidence>
<protein>
    <recommendedName>
        <fullName evidence="11">Palmitoyltransferase</fullName>
        <ecNumber evidence="11">2.3.1.225</ecNumber>
    </recommendedName>
</protein>
<dbReference type="GO" id="GO:0019706">
    <property type="term" value="F:protein-cysteine S-palmitoyltransferase activity"/>
    <property type="evidence" value="ECO:0007669"/>
    <property type="project" value="UniProtKB-EC"/>
</dbReference>
<evidence type="ECO:0000256" key="9">
    <source>
        <dbReference type="ARBA" id="ARBA00038298"/>
    </source>
</evidence>
<evidence type="ECO:0000259" key="13">
    <source>
        <dbReference type="Pfam" id="PF01529"/>
    </source>
</evidence>
<comment type="catalytic activity">
    <reaction evidence="10 11">
        <text>L-cysteinyl-[protein] + hexadecanoyl-CoA = S-hexadecanoyl-L-cysteinyl-[protein] + CoA</text>
        <dbReference type="Rhea" id="RHEA:36683"/>
        <dbReference type="Rhea" id="RHEA-COMP:10131"/>
        <dbReference type="Rhea" id="RHEA-COMP:11032"/>
        <dbReference type="ChEBI" id="CHEBI:29950"/>
        <dbReference type="ChEBI" id="CHEBI:57287"/>
        <dbReference type="ChEBI" id="CHEBI:57379"/>
        <dbReference type="ChEBI" id="CHEBI:74151"/>
        <dbReference type="EC" id="2.3.1.225"/>
    </reaction>
</comment>
<dbReference type="PANTHER" id="PTHR22883">
    <property type="entry name" value="ZINC FINGER DHHC DOMAIN CONTAINING PROTEIN"/>
    <property type="match status" value="1"/>
</dbReference>
<gene>
    <name evidence="14" type="ORF">EV44_g0389</name>
</gene>
<feature type="transmembrane region" description="Helical" evidence="11">
    <location>
        <begin position="20"/>
        <end position="43"/>
    </location>
</feature>
<keyword evidence="7" id="KW-0449">Lipoprotein</keyword>
<dbReference type="GO" id="GO:0016020">
    <property type="term" value="C:membrane"/>
    <property type="evidence" value="ECO:0007669"/>
    <property type="project" value="UniProtKB-SubCell"/>
</dbReference>
<feature type="transmembrane region" description="Helical" evidence="11">
    <location>
        <begin position="50"/>
        <end position="71"/>
    </location>
</feature>
<feature type="region of interest" description="Disordered" evidence="12">
    <location>
        <begin position="89"/>
        <end position="111"/>
    </location>
</feature>
<keyword evidence="6" id="KW-0564">Palmitate</keyword>